<dbReference type="OrthoDB" id="2448991at2759"/>
<feature type="compositionally biased region" description="Gly residues" evidence="5">
    <location>
        <begin position="594"/>
        <end position="606"/>
    </location>
</feature>
<sequence>MPKEETTTAKPKPKTTEAAKPTKSAANPAKTTVAKGTGTETGAPAVTTTLSISPTATPSPAPASGLSGGAIGGIVGGVVVVAALVGLVFYKRRKRAIGAKDGSNPDDKNEPMYLNASNYSNKKGRRSSNNGISAPLALTAEAGVAPSPFPPPISPTHRDDRYGPPPGAGPYGRPSTHSDRNRYGDDDRGQRRGPGNDYYPGGAQHQRNNSHGFEQARHQPPPPAHDEYYDVGLDQEYFGGPPPHNATGAQKAQIASREVSTGTVTPVPEYYLGKEDIDPRRDLRGMDSPENYIKDKKTQQGPPHPPPANASPRSSFSSDGGSAYMTLEQAQKAHNQKMMGHKESISSVDMLIDHSKEQRHQQSPLMKNSNADPKAEPLRSPVTPSFAPDNASIAISESTMSMMPSLPPTTSPQAIGPQHRKELSGHARQGSDPRLQNKSSSGNIQTGGPKGPGSGPLSPLSHDDPYAESAYSEDYGDGRSMISGQPASPYGPGPSGMHHPQHQHPGGSRPYSPYPPQPHHGYGPSGGPHGGYPQGNGGYRPHGPPGGGYPGGPGPYNKGYNGRPQQPMRGHPGPGGYGGGPPHGRPGPGPGPGPGYGGPGPGGYRGGPPPNNNYPPQGYPGRVASPGPGGYRPHPQQQMRDPGYQRAY</sequence>
<feature type="transmembrane region" description="Helical" evidence="6">
    <location>
        <begin position="70"/>
        <end position="90"/>
    </location>
</feature>
<evidence type="ECO:0000256" key="4">
    <source>
        <dbReference type="ARBA" id="ARBA00023136"/>
    </source>
</evidence>
<feature type="compositionally biased region" description="Low complexity" evidence="5">
    <location>
        <begin position="495"/>
        <end position="511"/>
    </location>
</feature>
<evidence type="ECO:0000256" key="3">
    <source>
        <dbReference type="ARBA" id="ARBA00022989"/>
    </source>
</evidence>
<feature type="compositionally biased region" description="Gly residues" evidence="5">
    <location>
        <begin position="523"/>
        <end position="551"/>
    </location>
</feature>
<feature type="compositionally biased region" description="Gly residues" evidence="5">
    <location>
        <begin position="572"/>
        <end position="582"/>
    </location>
</feature>
<keyword evidence="8" id="KW-1185">Reference proteome</keyword>
<evidence type="ECO:0000256" key="5">
    <source>
        <dbReference type="SAM" id="MobiDB-lite"/>
    </source>
</evidence>
<feature type="region of interest" description="Disordered" evidence="5">
    <location>
        <begin position="1"/>
        <end position="66"/>
    </location>
</feature>
<gene>
    <name evidence="7" type="ORF">EMPS_01707</name>
</gene>
<reference evidence="7" key="2">
    <citation type="journal article" date="2022" name="Microbiol. Resour. Announc.">
        <title>Whole-Genome Sequence of Entomortierella parvispora E1425, a Mucoromycotan Fungus Associated with Burkholderiaceae-Related Endosymbiotic Bacteria.</title>
        <authorList>
            <person name="Herlambang A."/>
            <person name="Guo Y."/>
            <person name="Takashima Y."/>
            <person name="Narisawa K."/>
            <person name="Ohta H."/>
            <person name="Nishizawa T."/>
        </authorList>
    </citation>
    <scope>NUCLEOTIDE SEQUENCE</scope>
    <source>
        <strain evidence="7">E1425</strain>
    </source>
</reference>
<comment type="caution">
    <text evidence="7">The sequence shown here is derived from an EMBL/GenBank/DDBJ whole genome shotgun (WGS) entry which is preliminary data.</text>
</comment>
<evidence type="ECO:0000256" key="6">
    <source>
        <dbReference type="SAM" id="Phobius"/>
    </source>
</evidence>
<name>A0A9P3H3D8_9FUNG</name>
<proteinExistence type="predicted"/>
<feature type="compositionally biased region" description="Low complexity" evidence="5">
    <location>
        <begin position="555"/>
        <end position="564"/>
    </location>
</feature>
<dbReference type="PANTHER" id="PTHR15549">
    <property type="entry name" value="PAIRED IMMUNOGLOBULIN-LIKE TYPE 2 RECEPTOR"/>
    <property type="match status" value="1"/>
</dbReference>
<evidence type="ECO:0000313" key="7">
    <source>
        <dbReference type="EMBL" id="GJJ69361.1"/>
    </source>
</evidence>
<dbReference type="InterPro" id="IPR051694">
    <property type="entry name" value="Immunoregulatory_rcpt-like"/>
</dbReference>
<dbReference type="Proteomes" id="UP000827284">
    <property type="component" value="Unassembled WGS sequence"/>
</dbReference>
<feature type="compositionally biased region" description="Basic and acidic residues" evidence="5">
    <location>
        <begin position="272"/>
        <end position="298"/>
    </location>
</feature>
<keyword evidence="2 6" id="KW-0812">Transmembrane</keyword>
<protein>
    <submittedName>
        <fullName evidence="7">Uncharacterized protein</fullName>
    </submittedName>
</protein>
<evidence type="ECO:0000313" key="8">
    <source>
        <dbReference type="Proteomes" id="UP000827284"/>
    </source>
</evidence>
<feature type="compositionally biased region" description="Basic and acidic residues" evidence="5">
    <location>
        <begin position="176"/>
        <end position="190"/>
    </location>
</feature>
<comment type="subcellular location">
    <subcellularLocation>
        <location evidence="1">Membrane</location>
        <topology evidence="1">Single-pass membrane protein</topology>
    </subcellularLocation>
</comment>
<feature type="compositionally biased region" description="Polar residues" evidence="5">
    <location>
        <begin position="361"/>
        <end position="371"/>
    </location>
</feature>
<dbReference type="EMBL" id="BQFW01000002">
    <property type="protein sequence ID" value="GJJ69361.1"/>
    <property type="molecule type" value="Genomic_DNA"/>
</dbReference>
<reference evidence="7" key="1">
    <citation type="submission" date="2021-11" db="EMBL/GenBank/DDBJ databases">
        <authorList>
            <person name="Herlambang A."/>
            <person name="Guo Y."/>
            <person name="Takashima Y."/>
            <person name="Nishizawa T."/>
        </authorList>
    </citation>
    <scope>NUCLEOTIDE SEQUENCE</scope>
    <source>
        <strain evidence="7">E1425</strain>
    </source>
</reference>
<feature type="compositionally biased region" description="Basic and acidic residues" evidence="5">
    <location>
        <begin position="351"/>
        <end position="360"/>
    </location>
</feature>
<dbReference type="AlphaFoldDB" id="A0A9P3H3D8"/>
<dbReference type="GO" id="GO:0016020">
    <property type="term" value="C:membrane"/>
    <property type="evidence" value="ECO:0007669"/>
    <property type="project" value="UniProtKB-SubCell"/>
</dbReference>
<accession>A0A9P3H3D8</accession>
<feature type="compositionally biased region" description="Low complexity" evidence="5">
    <location>
        <begin position="46"/>
        <end position="65"/>
    </location>
</feature>
<evidence type="ECO:0000256" key="2">
    <source>
        <dbReference type="ARBA" id="ARBA00022692"/>
    </source>
</evidence>
<dbReference type="GO" id="GO:0071944">
    <property type="term" value="C:cell periphery"/>
    <property type="evidence" value="ECO:0007669"/>
    <property type="project" value="UniProtKB-ARBA"/>
</dbReference>
<evidence type="ECO:0000256" key="1">
    <source>
        <dbReference type="ARBA" id="ARBA00004167"/>
    </source>
</evidence>
<feature type="compositionally biased region" description="Basic and acidic residues" evidence="5">
    <location>
        <begin position="419"/>
        <end position="431"/>
    </location>
</feature>
<feature type="compositionally biased region" description="Pro residues" evidence="5">
    <location>
        <begin position="583"/>
        <end position="593"/>
    </location>
</feature>
<organism evidence="7 8">
    <name type="scientific">Entomortierella parvispora</name>
    <dbReference type="NCBI Taxonomy" id="205924"/>
    <lineage>
        <taxon>Eukaryota</taxon>
        <taxon>Fungi</taxon>
        <taxon>Fungi incertae sedis</taxon>
        <taxon>Mucoromycota</taxon>
        <taxon>Mortierellomycotina</taxon>
        <taxon>Mortierellomycetes</taxon>
        <taxon>Mortierellales</taxon>
        <taxon>Mortierellaceae</taxon>
        <taxon>Entomortierella</taxon>
    </lineage>
</organism>
<feature type="compositionally biased region" description="Low complexity" evidence="5">
    <location>
        <begin position="310"/>
        <end position="322"/>
    </location>
</feature>
<feature type="compositionally biased region" description="Polar residues" evidence="5">
    <location>
        <begin position="115"/>
        <end position="132"/>
    </location>
</feature>
<keyword evidence="4 6" id="KW-0472">Membrane</keyword>
<keyword evidence="3 6" id="KW-1133">Transmembrane helix</keyword>
<feature type="region of interest" description="Disordered" evidence="5">
    <location>
        <begin position="96"/>
        <end position="648"/>
    </location>
</feature>
<feature type="compositionally biased region" description="Polar residues" evidence="5">
    <location>
        <begin position="434"/>
        <end position="446"/>
    </location>
</feature>